<dbReference type="EMBL" id="CM046389">
    <property type="protein sequence ID" value="KAI8566595.1"/>
    <property type="molecule type" value="Genomic_DNA"/>
</dbReference>
<name>A0ACC0PM92_RHOML</name>
<accession>A0ACC0PM92</accession>
<evidence type="ECO:0000313" key="2">
    <source>
        <dbReference type="Proteomes" id="UP001062846"/>
    </source>
</evidence>
<protein>
    <submittedName>
        <fullName evidence="1">Uncharacterized protein</fullName>
    </submittedName>
</protein>
<comment type="caution">
    <text evidence="1">The sequence shown here is derived from an EMBL/GenBank/DDBJ whole genome shotgun (WGS) entry which is preliminary data.</text>
</comment>
<gene>
    <name evidence="1" type="ORF">RHMOL_Rhmol02G0053100</name>
</gene>
<sequence>MRKLDKWYIKLFASPETTILEIRHLALVNIMIFISILLAVLFSFAIFYWNSKARSFAVYKQSLAGTCEHGLVHYDCFWQVTPTGFYLSNDDKHYRLINSS</sequence>
<keyword evidence="2" id="KW-1185">Reference proteome</keyword>
<proteinExistence type="predicted"/>
<evidence type="ECO:0000313" key="1">
    <source>
        <dbReference type="EMBL" id="KAI8566595.1"/>
    </source>
</evidence>
<dbReference type="Proteomes" id="UP001062846">
    <property type="component" value="Chromosome 2"/>
</dbReference>
<reference evidence="1" key="1">
    <citation type="submission" date="2022-02" db="EMBL/GenBank/DDBJ databases">
        <title>Plant Genome Project.</title>
        <authorList>
            <person name="Zhang R.-G."/>
        </authorList>
    </citation>
    <scope>NUCLEOTIDE SEQUENCE</scope>
    <source>
        <strain evidence="1">AT1</strain>
    </source>
</reference>
<organism evidence="1 2">
    <name type="scientific">Rhododendron molle</name>
    <name type="common">Chinese azalea</name>
    <name type="synonym">Azalea mollis</name>
    <dbReference type="NCBI Taxonomy" id="49168"/>
    <lineage>
        <taxon>Eukaryota</taxon>
        <taxon>Viridiplantae</taxon>
        <taxon>Streptophyta</taxon>
        <taxon>Embryophyta</taxon>
        <taxon>Tracheophyta</taxon>
        <taxon>Spermatophyta</taxon>
        <taxon>Magnoliopsida</taxon>
        <taxon>eudicotyledons</taxon>
        <taxon>Gunneridae</taxon>
        <taxon>Pentapetalae</taxon>
        <taxon>asterids</taxon>
        <taxon>Ericales</taxon>
        <taxon>Ericaceae</taxon>
        <taxon>Ericoideae</taxon>
        <taxon>Rhodoreae</taxon>
        <taxon>Rhododendron</taxon>
    </lineage>
</organism>